<dbReference type="InterPro" id="IPR002575">
    <property type="entry name" value="Aminoglycoside_PTrfase"/>
</dbReference>
<feature type="domain" description="Aminoglycoside phosphotransferase" evidence="1">
    <location>
        <begin position="75"/>
        <end position="233"/>
    </location>
</feature>
<dbReference type="InterPro" id="IPR011009">
    <property type="entry name" value="Kinase-like_dom_sf"/>
</dbReference>
<reference evidence="2 3" key="1">
    <citation type="journal article" date="2025" name="Microbiol. Resour. Announc.">
        <title>Draft genome sequences for Neonectria magnoliae and Neonectria punicea, canker pathogens of Liriodendron tulipifera and Acer saccharum in West Virginia.</title>
        <authorList>
            <person name="Petronek H.M."/>
            <person name="Kasson M.T."/>
            <person name="Metheny A.M."/>
            <person name="Stauder C.M."/>
            <person name="Lovett B."/>
            <person name="Lynch S.C."/>
            <person name="Garnas J.R."/>
            <person name="Kasson L.R."/>
            <person name="Stajich J.E."/>
        </authorList>
    </citation>
    <scope>NUCLEOTIDE SEQUENCE [LARGE SCALE GENOMIC DNA]</scope>
    <source>
        <strain evidence="2 3">NRRL 64653</strain>
    </source>
</reference>
<accession>A0ABR1GTS2</accession>
<name>A0ABR1GTS2_9HYPO</name>
<evidence type="ECO:0000259" key="1">
    <source>
        <dbReference type="Pfam" id="PF01636"/>
    </source>
</evidence>
<keyword evidence="3" id="KW-1185">Reference proteome</keyword>
<evidence type="ECO:0000313" key="3">
    <source>
        <dbReference type="Proteomes" id="UP001498476"/>
    </source>
</evidence>
<comment type="caution">
    <text evidence="2">The sequence shown here is derived from an EMBL/GenBank/DDBJ whole genome shotgun (WGS) entry which is preliminary data.</text>
</comment>
<evidence type="ECO:0000313" key="2">
    <source>
        <dbReference type="EMBL" id="KAK7408889.1"/>
    </source>
</evidence>
<organism evidence="2 3">
    <name type="scientific">Neonectria punicea</name>
    <dbReference type="NCBI Taxonomy" id="979145"/>
    <lineage>
        <taxon>Eukaryota</taxon>
        <taxon>Fungi</taxon>
        <taxon>Dikarya</taxon>
        <taxon>Ascomycota</taxon>
        <taxon>Pezizomycotina</taxon>
        <taxon>Sordariomycetes</taxon>
        <taxon>Hypocreomycetidae</taxon>
        <taxon>Hypocreales</taxon>
        <taxon>Nectriaceae</taxon>
        <taxon>Neonectria</taxon>
    </lineage>
</organism>
<proteinExistence type="predicted"/>
<dbReference type="SUPFAM" id="SSF56112">
    <property type="entry name" value="Protein kinase-like (PK-like)"/>
    <property type="match status" value="1"/>
</dbReference>
<sequence length="294" mass="33422">MDATLSPQQVADDLPVDTLIELSNALPPCNARGHAISGFAYPPEQPVIFIKFGGNLERGTDAEARTQIWAYETLQRLSPSDRQGIKIPKVYRTVDLVTWTFILMEYVPGKPFQDFMDENSEAFNATEDRYLGMIECALKLFLSFPVPQDASPGPYGGGLIRHPLFKGFKSTIEYQTVDLLEKHMNKLATWFSKNAPTLSFERELRFVFSDLYGGNFLFTEEGDLYVIDFEQANFLPLSFMTYAMIQRHYLCSLKDRLDLPEENLEVMRTVCTLLVMAVPKIGLPIDAPNPRKNR</sequence>
<protein>
    <recommendedName>
        <fullName evidence="1">Aminoglycoside phosphotransferase domain-containing protein</fullName>
    </recommendedName>
</protein>
<dbReference type="Proteomes" id="UP001498476">
    <property type="component" value="Unassembled WGS sequence"/>
</dbReference>
<dbReference type="Gene3D" id="3.90.1200.10">
    <property type="match status" value="1"/>
</dbReference>
<dbReference type="EMBL" id="JAZAVJ010000170">
    <property type="protein sequence ID" value="KAK7408889.1"/>
    <property type="molecule type" value="Genomic_DNA"/>
</dbReference>
<gene>
    <name evidence="2" type="ORF">QQX98_008950</name>
</gene>
<dbReference type="Pfam" id="PF01636">
    <property type="entry name" value="APH"/>
    <property type="match status" value="1"/>
</dbReference>